<dbReference type="InterPro" id="IPR011993">
    <property type="entry name" value="PH-like_dom_sf"/>
</dbReference>
<dbReference type="Pfam" id="PF02174">
    <property type="entry name" value="IRS"/>
    <property type="match status" value="1"/>
</dbReference>
<dbReference type="AlphaFoldDB" id="A0A023EVB1"/>
<dbReference type="RefSeq" id="XP_019534150.2">
    <property type="nucleotide sequence ID" value="XM_019678605.3"/>
</dbReference>
<dbReference type="VEuPathDB" id="VectorBase:AALFPA_074063"/>
<feature type="compositionally biased region" description="Basic and acidic residues" evidence="1">
    <location>
        <begin position="564"/>
        <end position="575"/>
    </location>
</feature>
<dbReference type="OrthoDB" id="6243387at2759"/>
<dbReference type="KEGG" id="aalb:109405507"/>
<dbReference type="SMART" id="SM01244">
    <property type="entry name" value="IRS"/>
    <property type="match status" value="1"/>
</dbReference>
<feature type="compositionally biased region" description="Low complexity" evidence="1">
    <location>
        <begin position="543"/>
        <end position="559"/>
    </location>
</feature>
<dbReference type="VEuPathDB" id="VectorBase:AALC636_000102"/>
<dbReference type="GO" id="GO:0043410">
    <property type="term" value="P:positive regulation of MAPK cascade"/>
    <property type="evidence" value="ECO:0007669"/>
    <property type="project" value="TreeGrafter"/>
</dbReference>
<reference evidence="3" key="1">
    <citation type="journal article" date="2014" name="PLoS Negl. Trop. Dis.">
        <title>Identification and characterization of seminal fluid proteins in the Asian tiger mosquito, Aedes albopictus.</title>
        <authorList>
            <person name="Boes K.E."/>
            <person name="Ribeiro J.M."/>
            <person name="Wong A."/>
            <person name="Harrington L.C."/>
            <person name="Wolfner M.F."/>
            <person name="Sirot L.K."/>
        </authorList>
    </citation>
    <scope>NUCLEOTIDE SEQUENCE</scope>
    <source>
        <tissue evidence="3">Reproductive organs</tissue>
    </source>
</reference>
<dbReference type="CTD" id="31667"/>
<dbReference type="GO" id="GO:0005737">
    <property type="term" value="C:cytoplasm"/>
    <property type="evidence" value="ECO:0007669"/>
    <property type="project" value="TreeGrafter"/>
</dbReference>
<dbReference type="InterPro" id="IPR050996">
    <property type="entry name" value="Docking_Protein_DOK"/>
</dbReference>
<dbReference type="VEuPathDB" id="VectorBase:AALF027544"/>
<dbReference type="InterPro" id="IPR002404">
    <property type="entry name" value="IRS_PTB"/>
</dbReference>
<dbReference type="SMART" id="SM00310">
    <property type="entry name" value="PTBI"/>
    <property type="match status" value="1"/>
</dbReference>
<evidence type="ECO:0000256" key="1">
    <source>
        <dbReference type="SAM" id="MobiDB-lite"/>
    </source>
</evidence>
<proteinExistence type="evidence at transcript level"/>
<sequence length="585" mass="64933">MDEEEKPILVGYLTIKSQNGFSIRISKKPKYCQLFKASRNGIERLEISDGENDKNTRIVTLENCVKIVLEQPTANIINIVTKTGQIQLHSINDAMAKQWKVALQLVAFKEKQSPNSVLSCNAVIEEDNDLYCSSYSEGIFTVTLIPTEASMKCGLGPKMYTLMLSGTEIQLKCYEDESIVIAMWPYRYIRKYGYRDGKFTFEAGRKCDTGEGTFKLDNANPQEIFRCMSTKMKSMKKNINNDSFNSSIDNNLSLAFSSLEPGSRSPLPPTPQSSFVGVDSHNPFRAVLTSPEIMNSSGLNKSCIPNKPPRKALPSVASHQMSVKVSTEQRSHSVISNISSVFIKSHNGVDDANGISDTVNNSVPLPCKGNRDYECVEDITDAWKKLGIDDVNHTEHMPTSEDDELTGFINERSKTSRELKSKYHHDSTSGADILMPTSIDESYDTLDFFRTTHKVSSGYTTIVPITNNNNKPPLHQTPNSSDDYEIIGEPSATSTMPRNYSSSSTLIVEGFDSNANQMSLAPPDMSACRKADDSHLGYGMIRQPSLQSQNSSSSVCSSSTNPFKNDEPDKIHRLDYATVSKPKRV</sequence>
<dbReference type="GO" id="GO:0016301">
    <property type="term" value="F:kinase activity"/>
    <property type="evidence" value="ECO:0007669"/>
    <property type="project" value="UniProtKB-KW"/>
</dbReference>
<dbReference type="GO" id="GO:0007265">
    <property type="term" value="P:Ras protein signal transduction"/>
    <property type="evidence" value="ECO:0007669"/>
    <property type="project" value="TreeGrafter"/>
</dbReference>
<organism evidence="3">
    <name type="scientific">Aedes albopictus</name>
    <name type="common">Asian tiger mosquito</name>
    <name type="synonym">Stegomyia albopicta</name>
    <dbReference type="NCBI Taxonomy" id="7160"/>
    <lineage>
        <taxon>Eukaryota</taxon>
        <taxon>Metazoa</taxon>
        <taxon>Ecdysozoa</taxon>
        <taxon>Arthropoda</taxon>
        <taxon>Hexapoda</taxon>
        <taxon>Insecta</taxon>
        <taxon>Pterygota</taxon>
        <taxon>Neoptera</taxon>
        <taxon>Endopterygota</taxon>
        <taxon>Diptera</taxon>
        <taxon>Nematocera</taxon>
        <taxon>Culicoidea</taxon>
        <taxon>Culicidae</taxon>
        <taxon>Culicinae</taxon>
        <taxon>Aedini</taxon>
        <taxon>Aedes</taxon>
        <taxon>Stegomyia</taxon>
    </lineage>
</organism>
<dbReference type="GO" id="GO:0007169">
    <property type="term" value="P:cell surface receptor protein tyrosine kinase signaling pathway"/>
    <property type="evidence" value="ECO:0007669"/>
    <property type="project" value="TreeGrafter"/>
</dbReference>
<dbReference type="Gene3D" id="2.30.29.30">
    <property type="entry name" value="Pleckstrin-homology domain (PH domain)/Phosphotyrosine-binding domain (PTB)"/>
    <property type="match status" value="2"/>
</dbReference>
<dbReference type="PANTHER" id="PTHR21258">
    <property type="entry name" value="DOCKING PROTEIN RELATED"/>
    <property type="match status" value="1"/>
</dbReference>
<keyword evidence="3" id="KW-0418">Kinase</keyword>
<feature type="domain" description="IRS-type PTB" evidence="2">
    <location>
        <begin position="136"/>
        <end position="242"/>
    </location>
</feature>
<accession>A0A023EVB1</accession>
<dbReference type="OMA" id="MCESKED"/>
<evidence type="ECO:0000313" key="3">
    <source>
        <dbReference type="EMBL" id="JAC12931.1"/>
    </source>
</evidence>
<protein>
    <submittedName>
        <fullName evidence="3">Putative downstream of kinase</fullName>
    </submittedName>
</protein>
<dbReference type="GeneID" id="109405507"/>
<name>A0A023EVB1_AEDAL</name>
<dbReference type="EMBL" id="GAPW01000667">
    <property type="protein sequence ID" value="JAC12931.1"/>
    <property type="molecule type" value="mRNA"/>
</dbReference>
<keyword evidence="3" id="KW-0808">Transferase</keyword>
<dbReference type="SUPFAM" id="SSF50729">
    <property type="entry name" value="PH domain-like"/>
    <property type="match status" value="2"/>
</dbReference>
<dbReference type="PANTHER" id="PTHR21258:SF62">
    <property type="entry name" value="INSULIN RECEPTOR SUBSTRATE 1"/>
    <property type="match status" value="1"/>
</dbReference>
<evidence type="ECO:0000259" key="2">
    <source>
        <dbReference type="PROSITE" id="PS51064"/>
    </source>
</evidence>
<dbReference type="PROSITE" id="PS51064">
    <property type="entry name" value="IRS_PTB"/>
    <property type="match status" value="1"/>
</dbReference>
<feature type="region of interest" description="Disordered" evidence="1">
    <location>
        <begin position="541"/>
        <end position="585"/>
    </location>
</feature>